<dbReference type="AlphaFoldDB" id="K5DAD4"/>
<proteinExistence type="predicted"/>
<reference evidence="2 3" key="1">
    <citation type="journal article" date="2013" name="Mar. Genomics">
        <title>Expression of sulfatases in Rhodopirellula baltica and the diversity of sulfatases in the genus Rhodopirellula.</title>
        <authorList>
            <person name="Wegner C.E."/>
            <person name="Richter-Heitmann T."/>
            <person name="Klindworth A."/>
            <person name="Klockow C."/>
            <person name="Richter M."/>
            <person name="Achstetter T."/>
            <person name="Glockner F.O."/>
            <person name="Harder J."/>
        </authorList>
    </citation>
    <scope>NUCLEOTIDE SEQUENCE [LARGE SCALE GENOMIC DNA]</scope>
    <source>
        <strain evidence="2 3">SH28</strain>
    </source>
</reference>
<comment type="caution">
    <text evidence="2">The sequence shown here is derived from an EMBL/GenBank/DDBJ whole genome shotgun (WGS) entry which is preliminary data.</text>
</comment>
<evidence type="ECO:0000313" key="3">
    <source>
        <dbReference type="Proteomes" id="UP000007993"/>
    </source>
</evidence>
<sequence>MLAQAIETEHDVCADRNEPHIGGSLLSTAFQPESNLPPFNRPKNP</sequence>
<accession>K5DAD4</accession>
<feature type="region of interest" description="Disordered" evidence="1">
    <location>
        <begin position="13"/>
        <end position="45"/>
    </location>
</feature>
<gene>
    <name evidence="2" type="ORF">RBSH_01166</name>
</gene>
<feature type="compositionally biased region" description="Polar residues" evidence="1">
    <location>
        <begin position="25"/>
        <end position="34"/>
    </location>
</feature>
<dbReference type="EMBL" id="AMCW01000022">
    <property type="protein sequence ID" value="EKK03717.1"/>
    <property type="molecule type" value="Genomic_DNA"/>
</dbReference>
<organism evidence="2 3">
    <name type="scientific">Rhodopirellula baltica SH28</name>
    <dbReference type="NCBI Taxonomy" id="993517"/>
    <lineage>
        <taxon>Bacteria</taxon>
        <taxon>Pseudomonadati</taxon>
        <taxon>Planctomycetota</taxon>
        <taxon>Planctomycetia</taxon>
        <taxon>Pirellulales</taxon>
        <taxon>Pirellulaceae</taxon>
        <taxon>Rhodopirellula</taxon>
    </lineage>
</organism>
<evidence type="ECO:0000313" key="2">
    <source>
        <dbReference type="EMBL" id="EKK03717.1"/>
    </source>
</evidence>
<dbReference type="PATRIC" id="fig|993517.3.peg.1279"/>
<protein>
    <submittedName>
        <fullName evidence="2">Uncharacterized protein</fullName>
    </submittedName>
</protein>
<evidence type="ECO:0000256" key="1">
    <source>
        <dbReference type="SAM" id="MobiDB-lite"/>
    </source>
</evidence>
<dbReference type="Proteomes" id="UP000007993">
    <property type="component" value="Unassembled WGS sequence"/>
</dbReference>
<name>K5DAD4_RHOBT</name>